<dbReference type="Gene3D" id="1.20.120.330">
    <property type="entry name" value="Nucleotidyltransferases domain 2"/>
    <property type="match status" value="2"/>
</dbReference>
<protein>
    <recommendedName>
        <fullName evidence="7">Bifunctional glutamine synthetase adenylyltransferase/adenylyl-removing enzyme</fullName>
    </recommendedName>
    <alternativeName>
        <fullName evidence="7">ATP:glutamine synthetase adenylyltransferase</fullName>
    </alternativeName>
    <alternativeName>
        <fullName evidence="7">ATase</fullName>
    </alternativeName>
    <domain>
        <recommendedName>
            <fullName evidence="7">Glutamine synthetase adenylyl-L-tyrosine phosphorylase</fullName>
            <ecNumber evidence="7">2.7.7.89</ecNumber>
        </recommendedName>
        <alternativeName>
            <fullName evidence="7">Adenylyl removase</fullName>
            <shortName evidence="7">AR</shortName>
            <shortName evidence="7">AT-N</shortName>
        </alternativeName>
    </domain>
    <domain>
        <recommendedName>
            <fullName evidence="7">Glutamine synthetase adenylyl transferase</fullName>
            <ecNumber evidence="7">2.7.7.42</ecNumber>
        </recommendedName>
        <alternativeName>
            <fullName evidence="7">Adenylyl transferase</fullName>
            <shortName evidence="7">AT</shortName>
            <shortName evidence="7">AT-C</shortName>
        </alternativeName>
    </domain>
</protein>
<feature type="domain" description="Glutamate-ammonia ligase adenylyltransferase repeated" evidence="8">
    <location>
        <begin position="91"/>
        <end position="300"/>
    </location>
</feature>
<dbReference type="InterPro" id="IPR023057">
    <property type="entry name" value="GlnE"/>
</dbReference>
<evidence type="ECO:0000256" key="2">
    <source>
        <dbReference type="ARBA" id="ARBA00022695"/>
    </source>
</evidence>
<dbReference type="Gene3D" id="3.30.460.10">
    <property type="entry name" value="Beta Polymerase, domain 2"/>
    <property type="match status" value="2"/>
</dbReference>
<comment type="caution">
    <text evidence="10">The sequence shown here is derived from an EMBL/GenBank/DDBJ whole genome shotgun (WGS) entry which is preliminary data.</text>
</comment>
<dbReference type="EMBL" id="BOOY01000039">
    <property type="protein sequence ID" value="GIJ06268.1"/>
    <property type="molecule type" value="Genomic_DNA"/>
</dbReference>
<evidence type="ECO:0000259" key="8">
    <source>
        <dbReference type="Pfam" id="PF03710"/>
    </source>
</evidence>
<dbReference type="SUPFAM" id="SSF81301">
    <property type="entry name" value="Nucleotidyltransferase"/>
    <property type="match status" value="2"/>
</dbReference>
<keyword evidence="4 7" id="KW-0067">ATP-binding</keyword>
<dbReference type="GO" id="GO:0008882">
    <property type="term" value="F:[glutamate-ammonia-ligase] adenylyltransferase activity"/>
    <property type="evidence" value="ECO:0007669"/>
    <property type="project" value="UniProtKB-UniRule"/>
</dbReference>
<feature type="domain" description="Glutamate-ammonia ligase adenylyltransferase repeated" evidence="8">
    <location>
        <begin position="576"/>
        <end position="819"/>
    </location>
</feature>
<keyword evidence="6 7" id="KW-0511">Multifunctional enzyme</keyword>
<dbReference type="InterPro" id="IPR013546">
    <property type="entry name" value="PII_UdlTrfase/GS_AdlTrfase"/>
</dbReference>
<evidence type="ECO:0000256" key="5">
    <source>
        <dbReference type="ARBA" id="ARBA00022842"/>
    </source>
</evidence>
<dbReference type="GO" id="GO:0000820">
    <property type="term" value="P:regulation of glutamine family amino acid metabolic process"/>
    <property type="evidence" value="ECO:0007669"/>
    <property type="project" value="UniProtKB-UniRule"/>
</dbReference>
<dbReference type="AlphaFoldDB" id="A0A8J4DMB9"/>
<dbReference type="EC" id="2.7.7.42" evidence="7"/>
<feature type="region of interest" description="Adenylyl removase" evidence="7">
    <location>
        <begin position="1"/>
        <end position="474"/>
    </location>
</feature>
<keyword evidence="2 7" id="KW-0548">Nucleotidyltransferase</keyword>
<evidence type="ECO:0000256" key="3">
    <source>
        <dbReference type="ARBA" id="ARBA00022741"/>
    </source>
</evidence>
<gene>
    <name evidence="7 10" type="primary">glnE</name>
    <name evidence="10" type="ORF">Sya03_56200</name>
</gene>
<reference evidence="10" key="1">
    <citation type="submission" date="2021-01" db="EMBL/GenBank/DDBJ databases">
        <title>Whole genome shotgun sequence of Spirilliplanes yamanashiensis NBRC 15828.</title>
        <authorList>
            <person name="Komaki H."/>
            <person name="Tamura T."/>
        </authorList>
    </citation>
    <scope>NUCLEOTIDE SEQUENCE</scope>
    <source>
        <strain evidence="10">NBRC 15828</strain>
    </source>
</reference>
<feature type="domain" description="PII-uridylyltransferase/Glutamine-synthetase adenylyltransferase" evidence="9">
    <location>
        <begin position="845"/>
        <end position="968"/>
    </location>
</feature>
<comment type="similarity">
    <text evidence="7">Belongs to the GlnE family.</text>
</comment>
<dbReference type="InterPro" id="IPR043519">
    <property type="entry name" value="NT_sf"/>
</dbReference>
<dbReference type="CDD" id="cd05401">
    <property type="entry name" value="NT_GlnE_GlnD_like"/>
    <property type="match status" value="2"/>
</dbReference>
<comment type="catalytic activity">
    <reaction evidence="7">
        <text>[glutamine synthetase]-O(4)-(5'-adenylyl)-L-tyrosine + phosphate = [glutamine synthetase]-L-tyrosine + ADP</text>
        <dbReference type="Rhea" id="RHEA:43716"/>
        <dbReference type="Rhea" id="RHEA-COMP:10660"/>
        <dbReference type="Rhea" id="RHEA-COMP:10661"/>
        <dbReference type="ChEBI" id="CHEBI:43474"/>
        <dbReference type="ChEBI" id="CHEBI:46858"/>
        <dbReference type="ChEBI" id="CHEBI:83624"/>
        <dbReference type="ChEBI" id="CHEBI:456216"/>
        <dbReference type="EC" id="2.7.7.89"/>
    </reaction>
</comment>
<comment type="catalytic activity">
    <reaction evidence="7">
        <text>[glutamine synthetase]-L-tyrosine + ATP = [glutamine synthetase]-O(4)-(5'-adenylyl)-L-tyrosine + diphosphate</text>
        <dbReference type="Rhea" id="RHEA:18589"/>
        <dbReference type="Rhea" id="RHEA-COMP:10660"/>
        <dbReference type="Rhea" id="RHEA-COMP:10661"/>
        <dbReference type="ChEBI" id="CHEBI:30616"/>
        <dbReference type="ChEBI" id="CHEBI:33019"/>
        <dbReference type="ChEBI" id="CHEBI:46858"/>
        <dbReference type="ChEBI" id="CHEBI:83624"/>
        <dbReference type="EC" id="2.7.7.42"/>
    </reaction>
</comment>
<keyword evidence="1 7" id="KW-0808">Transferase</keyword>
<evidence type="ECO:0000313" key="11">
    <source>
        <dbReference type="Proteomes" id="UP000652013"/>
    </source>
</evidence>
<evidence type="ECO:0000256" key="7">
    <source>
        <dbReference type="HAMAP-Rule" id="MF_00802"/>
    </source>
</evidence>
<sequence>MRSGRLARYGFRDNSARAADLLGPDGLRLWDVAAHEPADADAAELLTALSRAADPDLALRQLHRLVEAEQRAGAPAVVEAMVADAGLRRRLVAVLGASSALGDHLVANPAEFRVLATGRNGQAPAAEGALELATDGPPSVAALRLAYRRALLRVAAADLTAGRGLEQTTAALSALADATLQAAYGIAVAELHGGPEPRLAVVAMGKCGGNELNYVSDVDVIFVVAGDDDIATGTTVAARLIEICGLVAWPVDAALRPEGSRGPLVRTLASHLAYYRRWARTWEFQALLKARPAAGDLELGRAWVDELEPLVWHAAERPEAVEDTRAMRRRIIDNIPHNQMDREIKRGPGGLRDIEFAVQLLQLVHGRTDPSLRDPGTLPALRALVAGGYVGRQDGETLLRGYVFLRSVEHRLQLQQLKRTHVVPTDDDAVRWLAHALGYTHEHGLSAVEAFRRDWVEHAANVRRLHAKLLYRPLLESVARVSAEDLRMTPDSARKRLSLLGFADPAGSLRHIESLTAGVSRTAAIQRTLLPALLPDFADAPEPDRGLLNYRQVSDKLGSTPWYLRLLRDEGPVARRFARVLSLSRYATDLLVRDPEALRLLADDAELVPRAADVLCAGFTAVAERHADSDAQAATVAVRALRRRELFRIACADVLSRAGSLTPDRPVGVETVGSGLTAVTDATLEAALLIARRARPAPEGLRFAVIGMGRLGGYEMSYPSDADVLFVYDKPAGVADDAASSAALAIAEELRRLLAAPAPDPELGVDAGLRPEGRQGPLVRSLAAYGAYYSRWSKVWEAQALLRARFVCGDADLGAEFEALADRVRYPRDGLTREQIVEIKRIKARVETERLPRGADPATHAKLGRGGLADVEWAVQLLQLRHARTVPGLRSTRTLDALAAARDAELLDGGDATAMAASWTLAAQVRNALTLVRGRPTDQLPRHGPELAGTVQLLGGRDPGEFVDHYLRVTRWSRAAVERVLDA</sequence>
<name>A0A8J4DMB9_9ACTN</name>
<dbReference type="NCBIfam" id="NF010707">
    <property type="entry name" value="PRK14109.1"/>
    <property type="match status" value="1"/>
</dbReference>
<keyword evidence="11" id="KW-1185">Reference proteome</keyword>
<evidence type="ECO:0000313" key="10">
    <source>
        <dbReference type="EMBL" id="GIJ06268.1"/>
    </source>
</evidence>
<feature type="domain" description="PII-uridylyltransferase/Glutamine-synthetase adenylyltransferase" evidence="9">
    <location>
        <begin position="326"/>
        <end position="470"/>
    </location>
</feature>
<dbReference type="PANTHER" id="PTHR30621">
    <property type="entry name" value="GLUTAMINE SYNTHETASE ADENYLYLTRANSFERASE"/>
    <property type="match status" value="1"/>
</dbReference>
<evidence type="ECO:0000256" key="4">
    <source>
        <dbReference type="ARBA" id="ARBA00022840"/>
    </source>
</evidence>
<dbReference type="PANTHER" id="PTHR30621:SF0">
    <property type="entry name" value="BIFUNCTIONAL GLUTAMINE SYNTHETASE ADENYLYLTRANSFERASE_ADENYLYL-REMOVING ENZYME"/>
    <property type="match status" value="1"/>
</dbReference>
<dbReference type="Proteomes" id="UP000652013">
    <property type="component" value="Unassembled WGS sequence"/>
</dbReference>
<proteinExistence type="inferred from homology"/>
<evidence type="ECO:0000256" key="1">
    <source>
        <dbReference type="ARBA" id="ARBA00022679"/>
    </source>
</evidence>
<comment type="function">
    <text evidence="7">Involved in the regulation of glutamine synthetase GlnA, a key enzyme in the process to assimilate ammonia. When cellular nitrogen levels are high, the C-terminal adenylyl transferase (AT) inactivates GlnA by covalent transfer of an adenylyl group from ATP to specific tyrosine residue of GlnA, thus reducing its activity. Conversely, when nitrogen levels are low, the N-terminal adenylyl removase (AR) activates GlnA by removing the adenylyl group by phosphorolysis, increasing its activity. The regulatory region of GlnE binds the signal transduction protein PII (GlnB) which indicates the nitrogen status of the cell.</text>
</comment>
<dbReference type="InterPro" id="IPR005190">
    <property type="entry name" value="GlnE_rpt_dom"/>
</dbReference>
<keyword evidence="3 7" id="KW-0547">Nucleotide-binding</keyword>
<dbReference type="RefSeq" id="WP_203941443.1">
    <property type="nucleotide sequence ID" value="NZ_BAAAGJ010000014.1"/>
</dbReference>
<dbReference type="EC" id="2.7.7.89" evidence="7"/>
<evidence type="ECO:0000256" key="6">
    <source>
        <dbReference type="ARBA" id="ARBA00023268"/>
    </source>
</evidence>
<dbReference type="HAMAP" id="MF_00802">
    <property type="entry name" value="GlnE"/>
    <property type="match status" value="1"/>
</dbReference>
<dbReference type="GO" id="GO:0005829">
    <property type="term" value="C:cytosol"/>
    <property type="evidence" value="ECO:0007669"/>
    <property type="project" value="TreeGrafter"/>
</dbReference>
<accession>A0A8J4DMB9</accession>
<feature type="region of interest" description="Adenylyl transferase" evidence="7">
    <location>
        <begin position="482"/>
        <end position="983"/>
    </location>
</feature>
<dbReference type="Pfam" id="PF03710">
    <property type="entry name" value="GlnE"/>
    <property type="match status" value="2"/>
</dbReference>
<dbReference type="GO" id="GO:0000287">
    <property type="term" value="F:magnesium ion binding"/>
    <property type="evidence" value="ECO:0007669"/>
    <property type="project" value="UniProtKB-UniRule"/>
</dbReference>
<dbReference type="GO" id="GO:0047388">
    <property type="term" value="F:[glutamine synthetase]-adenylyl-L-tyrosine phosphorylase activity"/>
    <property type="evidence" value="ECO:0007669"/>
    <property type="project" value="UniProtKB-EC"/>
</dbReference>
<evidence type="ECO:0000259" key="9">
    <source>
        <dbReference type="Pfam" id="PF08335"/>
    </source>
</evidence>
<organism evidence="10 11">
    <name type="scientific">Spirilliplanes yamanashiensis</name>
    <dbReference type="NCBI Taxonomy" id="42233"/>
    <lineage>
        <taxon>Bacteria</taxon>
        <taxon>Bacillati</taxon>
        <taxon>Actinomycetota</taxon>
        <taxon>Actinomycetes</taxon>
        <taxon>Micromonosporales</taxon>
        <taxon>Micromonosporaceae</taxon>
        <taxon>Spirilliplanes</taxon>
    </lineage>
</organism>
<dbReference type="SUPFAM" id="SSF81593">
    <property type="entry name" value="Nucleotidyltransferase substrate binding subunit/domain"/>
    <property type="match status" value="2"/>
</dbReference>
<keyword evidence="5 7" id="KW-0460">Magnesium</keyword>
<comment type="cofactor">
    <cofactor evidence="7">
        <name>Mg(2+)</name>
        <dbReference type="ChEBI" id="CHEBI:18420"/>
    </cofactor>
</comment>
<dbReference type="Pfam" id="PF08335">
    <property type="entry name" value="GlnD_UR_UTase"/>
    <property type="match status" value="2"/>
</dbReference>
<dbReference type="GO" id="GO:0005524">
    <property type="term" value="F:ATP binding"/>
    <property type="evidence" value="ECO:0007669"/>
    <property type="project" value="UniProtKB-UniRule"/>
</dbReference>